<dbReference type="Pfam" id="PF00942">
    <property type="entry name" value="CBM_3"/>
    <property type="match status" value="1"/>
</dbReference>
<dbReference type="OMA" id="CNTMASI"/>
<keyword evidence="2" id="KW-0136">Cellulose degradation</keyword>
<keyword evidence="1" id="KW-0732">Signal</keyword>
<keyword evidence="3" id="KW-0119">Carbohydrate metabolism</keyword>
<accession>A0A173N042</accession>
<keyword evidence="4" id="KW-0624">Polysaccharide degradation</keyword>
<evidence type="ECO:0000256" key="2">
    <source>
        <dbReference type="ARBA" id="ARBA00023001"/>
    </source>
</evidence>
<protein>
    <submittedName>
        <fullName evidence="6">Cellulose binding protein</fullName>
    </submittedName>
</protein>
<dbReference type="CDD" id="cd08548">
    <property type="entry name" value="Type_I_cohesin_like"/>
    <property type="match status" value="1"/>
</dbReference>
<sequence length="429" mass="46490">MKKKNIAYLVIALMMLLSVTVPSIPVLASSYLSSLTIEMYNSNKALETNTISPTFKIKNSSDSCLNLKDVTVRYYYTSDGNQEQNFWCDHAGALLGYNYVDNTSKVTGKFIKEPNSTPNYDTYLEIGFADGASTLAPNEEISIQTRITKADWSNYNQSNDYSFDPISSVPTTNDKIVVCISGIRVWGPPPISPILPPSISPTTASFDKNVTQQADIKVMLTLNNTSLKSISNGTQVLIAGTDFNVSGNYVTISKNYLAKQPFGTTILTFSFSDGTNSNLNIYSVHPDIILNVKVGTATGTCGSNVSVPITFLNVSTYNKLAVCELSVSFDSNMLEVSSITAGDIVTNPAQNLSYTVSGNTIRFAFLDDTLGEQLISHDGTFANINFKIKGTPSVSTSPLQIPLGVFADGQLNEVPFNIQNGYVRINATA</sequence>
<dbReference type="InterPro" id="IPR002102">
    <property type="entry name" value="Cohesin_dom"/>
</dbReference>
<evidence type="ECO:0000259" key="5">
    <source>
        <dbReference type="PROSITE" id="PS51172"/>
    </source>
</evidence>
<dbReference type="Pfam" id="PF00963">
    <property type="entry name" value="Cohesin"/>
    <property type="match status" value="1"/>
</dbReference>
<dbReference type="Pfam" id="PF03442">
    <property type="entry name" value="CBM_X2"/>
    <property type="match status" value="1"/>
</dbReference>
<dbReference type="InterPro" id="IPR014756">
    <property type="entry name" value="Ig_E-set"/>
</dbReference>
<dbReference type="Gene3D" id="2.60.40.680">
    <property type="match status" value="1"/>
</dbReference>
<dbReference type="InterPro" id="IPR036966">
    <property type="entry name" value="CBM3_sf"/>
</dbReference>
<organism evidence="6">
    <name type="scientific">Clostridium cellulovorans</name>
    <dbReference type="NCBI Taxonomy" id="1493"/>
    <lineage>
        <taxon>Bacteria</taxon>
        <taxon>Bacillati</taxon>
        <taxon>Bacillota</taxon>
        <taxon>Clostridia</taxon>
        <taxon>Eubacteriales</taxon>
        <taxon>Clostridiaceae</taxon>
        <taxon>Clostridium</taxon>
    </lineage>
</organism>
<dbReference type="InterPro" id="IPR013783">
    <property type="entry name" value="Ig-like_fold"/>
</dbReference>
<name>A0A173N042_CLOCL</name>
<evidence type="ECO:0000256" key="1">
    <source>
        <dbReference type="ARBA" id="ARBA00022729"/>
    </source>
</evidence>
<dbReference type="SUPFAM" id="SSF49384">
    <property type="entry name" value="Carbohydrate-binding domain"/>
    <property type="match status" value="2"/>
</dbReference>
<proteinExistence type="predicted"/>
<gene>
    <name evidence="6" type="primary">CbpE</name>
</gene>
<dbReference type="InterPro" id="IPR001956">
    <property type="entry name" value="CBM3"/>
</dbReference>
<dbReference type="AlphaFoldDB" id="A0A173N042"/>
<dbReference type="InterPro" id="IPR005102">
    <property type="entry name" value="Carbo-bd_X2"/>
</dbReference>
<dbReference type="Gene3D" id="2.60.40.710">
    <property type="entry name" value="Endoglucanase-like"/>
    <property type="match status" value="1"/>
</dbReference>
<dbReference type="EMBL" id="AB499163">
    <property type="protein sequence ID" value="BAV13062.1"/>
    <property type="molecule type" value="Genomic_DNA"/>
</dbReference>
<dbReference type="Gene3D" id="2.60.40.10">
    <property type="entry name" value="Immunoglobulins"/>
    <property type="match status" value="1"/>
</dbReference>
<dbReference type="SMART" id="SM01067">
    <property type="entry name" value="CBM_3"/>
    <property type="match status" value="1"/>
</dbReference>
<dbReference type="GO" id="GO:0030248">
    <property type="term" value="F:cellulose binding"/>
    <property type="evidence" value="ECO:0007669"/>
    <property type="project" value="InterPro"/>
</dbReference>
<evidence type="ECO:0000313" key="6">
    <source>
        <dbReference type="EMBL" id="BAV13062.1"/>
    </source>
</evidence>
<dbReference type="GO" id="GO:0030245">
    <property type="term" value="P:cellulose catabolic process"/>
    <property type="evidence" value="ECO:0007669"/>
    <property type="project" value="UniProtKB-KW"/>
</dbReference>
<reference evidence="6" key="1">
    <citation type="submission" date="2009-04" db="EMBL/GenBank/DDBJ databases">
        <title>Clostridium cellulovorans cellulosomal and noncellulosomal genes.</title>
        <authorList>
            <person name="Tamaru Y."/>
        </authorList>
    </citation>
    <scope>NUCLEOTIDE SEQUENCE</scope>
</reference>
<feature type="domain" description="CBM3" evidence="5">
    <location>
        <begin position="31"/>
        <end position="191"/>
    </location>
</feature>
<dbReference type="InterPro" id="IPR008965">
    <property type="entry name" value="CBM2/CBM3_carb-bd_dom_sf"/>
</dbReference>
<evidence type="ECO:0000256" key="3">
    <source>
        <dbReference type="ARBA" id="ARBA00023277"/>
    </source>
</evidence>
<dbReference type="SUPFAM" id="SSF81296">
    <property type="entry name" value="E set domains"/>
    <property type="match status" value="1"/>
</dbReference>
<dbReference type="PROSITE" id="PS51172">
    <property type="entry name" value="CBM3"/>
    <property type="match status" value="1"/>
</dbReference>
<evidence type="ECO:0000256" key="4">
    <source>
        <dbReference type="ARBA" id="ARBA00023326"/>
    </source>
</evidence>